<name>A0A4U0SKD8_9ACTN</name>
<protein>
    <submittedName>
        <fullName evidence="1">Uncharacterized protein</fullName>
    </submittedName>
</protein>
<evidence type="ECO:0000313" key="2">
    <source>
        <dbReference type="Proteomes" id="UP000305778"/>
    </source>
</evidence>
<dbReference type="OrthoDB" id="4528954at2"/>
<sequence>MSTDLPGKLAAQKRSIKEIDGEAPEVAFGCVSSFPRDPADRAPSLRLDAFDPVEDEITATALAVNLDRFLLAYYEPYLAAVDMGDTDSGSGPVLAARFEHFGIRVGLLRSIADRVRQALDGQVTGLHGAVKEILQHTQEQVLAEFDDRVNVNDGTLVETTWEAALTLTDY</sequence>
<accession>A0A4U0SKD8</accession>
<comment type="caution">
    <text evidence="1">The sequence shown here is derived from an EMBL/GenBank/DDBJ whole genome shotgun (WGS) entry which is preliminary data.</text>
</comment>
<reference evidence="1 2" key="1">
    <citation type="submission" date="2019-04" db="EMBL/GenBank/DDBJ databases">
        <title>Streptomyces oryziradicis sp. nov., a novel actinomycete isolated from rhizosphere soil of rice (Oryza sativa L.).</title>
        <authorList>
            <person name="Li C."/>
        </authorList>
    </citation>
    <scope>NUCLEOTIDE SEQUENCE [LARGE SCALE GENOMIC DNA]</scope>
    <source>
        <strain evidence="1 2">NEAU-C40</strain>
    </source>
</reference>
<evidence type="ECO:0000313" key="1">
    <source>
        <dbReference type="EMBL" id="TKA08561.1"/>
    </source>
</evidence>
<proteinExistence type="predicted"/>
<gene>
    <name evidence="1" type="ORF">FCI23_26850</name>
</gene>
<keyword evidence="2" id="KW-1185">Reference proteome</keyword>
<dbReference type="RefSeq" id="WP_136726515.1">
    <property type="nucleotide sequence ID" value="NZ_SUMC01000029.1"/>
</dbReference>
<organism evidence="1 2">
    <name type="scientific">Actinacidiphila oryziradicis</name>
    <dbReference type="NCBI Taxonomy" id="2571141"/>
    <lineage>
        <taxon>Bacteria</taxon>
        <taxon>Bacillati</taxon>
        <taxon>Actinomycetota</taxon>
        <taxon>Actinomycetes</taxon>
        <taxon>Kitasatosporales</taxon>
        <taxon>Streptomycetaceae</taxon>
        <taxon>Actinacidiphila</taxon>
    </lineage>
</organism>
<dbReference type="EMBL" id="SUMC01000029">
    <property type="protein sequence ID" value="TKA08561.1"/>
    <property type="molecule type" value="Genomic_DNA"/>
</dbReference>
<dbReference type="AlphaFoldDB" id="A0A4U0SKD8"/>
<dbReference type="Proteomes" id="UP000305778">
    <property type="component" value="Unassembled WGS sequence"/>
</dbReference>